<keyword evidence="5" id="KW-1185">Reference proteome</keyword>
<accession>A0A1M6UT74</accession>
<name>A0A1M6UT74_9FIRM</name>
<dbReference type="SUPFAM" id="SSF53590">
    <property type="entry name" value="Nucleoside hydrolase"/>
    <property type="match status" value="1"/>
</dbReference>
<dbReference type="RefSeq" id="WP_073112906.1">
    <property type="nucleotide sequence ID" value="NZ_FQZY01000078.1"/>
</dbReference>
<dbReference type="Pfam" id="PF01156">
    <property type="entry name" value="IU_nuc_hydro"/>
    <property type="match status" value="1"/>
</dbReference>
<dbReference type="InterPro" id="IPR036452">
    <property type="entry name" value="Ribo_hydro-like"/>
</dbReference>
<dbReference type="GO" id="GO:0006152">
    <property type="term" value="P:purine nucleoside catabolic process"/>
    <property type="evidence" value="ECO:0007669"/>
    <property type="project" value="TreeGrafter"/>
</dbReference>
<sequence>MKKIILDIDSAGDDILALLYAALNEEAELLGVTTVLGASGSLQQATWVALNTVALTGKNIPVYAGAGEPIGVSQSDGDPVNFDEELRWKFGERLDKFNEPAEKPDQKPENIHAVDYIIDMCRRFPDEITLVTTGPLTNIALALEKAPEIAALAKEIYVLGGCFSIHGNITPVVEYNIFADPEAAKAVFHSAFDITLIPLDVCENNRYADGMMTRDHLADMRHGGGGNVADYIIEKFPIYIDIWREYFQLGGFPMDDVITVAAAIDETYCTYTDKVFVDVETSGTLTRGQTIAFTGMQINKYAMREHKNCRIARTLNGKPFMDNFVETIIKKK</sequence>
<dbReference type="AlphaFoldDB" id="A0A1M6UT74"/>
<dbReference type="STRING" id="1121950.SAMN02745243_03592"/>
<feature type="domain" description="Inosine/uridine-preferring nucleoside hydrolase" evidence="3">
    <location>
        <begin position="4"/>
        <end position="321"/>
    </location>
</feature>
<dbReference type="InterPro" id="IPR001910">
    <property type="entry name" value="Inosine/uridine_hydrolase_dom"/>
</dbReference>
<dbReference type="GO" id="GO:0008477">
    <property type="term" value="F:purine nucleosidase activity"/>
    <property type="evidence" value="ECO:0007669"/>
    <property type="project" value="TreeGrafter"/>
</dbReference>
<evidence type="ECO:0000313" key="5">
    <source>
        <dbReference type="Proteomes" id="UP000184301"/>
    </source>
</evidence>
<keyword evidence="1" id="KW-0378">Hydrolase</keyword>
<protein>
    <submittedName>
        <fullName evidence="4">Purine nucleosidase</fullName>
    </submittedName>
</protein>
<gene>
    <name evidence="4" type="ORF">SAMN02745243_03592</name>
</gene>
<dbReference type="Gene3D" id="3.90.245.10">
    <property type="entry name" value="Ribonucleoside hydrolase-like"/>
    <property type="match status" value="1"/>
</dbReference>
<dbReference type="EMBL" id="FQZY01000078">
    <property type="protein sequence ID" value="SHK72286.1"/>
    <property type="molecule type" value="Genomic_DNA"/>
</dbReference>
<dbReference type="PANTHER" id="PTHR12304:SF4">
    <property type="entry name" value="URIDINE NUCLEOSIDASE"/>
    <property type="match status" value="1"/>
</dbReference>
<proteinExistence type="predicted"/>
<evidence type="ECO:0000259" key="3">
    <source>
        <dbReference type="Pfam" id="PF01156"/>
    </source>
</evidence>
<keyword evidence="2" id="KW-0326">Glycosidase</keyword>
<dbReference type="PANTHER" id="PTHR12304">
    <property type="entry name" value="INOSINE-URIDINE PREFERRING NUCLEOSIDE HYDROLASE"/>
    <property type="match status" value="1"/>
</dbReference>
<evidence type="ECO:0000313" key="4">
    <source>
        <dbReference type="EMBL" id="SHK72286.1"/>
    </source>
</evidence>
<dbReference type="InterPro" id="IPR023186">
    <property type="entry name" value="IUNH"/>
</dbReference>
<evidence type="ECO:0000256" key="2">
    <source>
        <dbReference type="ARBA" id="ARBA00023295"/>
    </source>
</evidence>
<dbReference type="OrthoDB" id="9797882at2"/>
<organism evidence="4 5">
    <name type="scientific">Hespellia stercorisuis DSM 15480</name>
    <dbReference type="NCBI Taxonomy" id="1121950"/>
    <lineage>
        <taxon>Bacteria</taxon>
        <taxon>Bacillati</taxon>
        <taxon>Bacillota</taxon>
        <taxon>Clostridia</taxon>
        <taxon>Lachnospirales</taxon>
        <taxon>Lachnospiraceae</taxon>
        <taxon>Hespellia</taxon>
    </lineage>
</organism>
<evidence type="ECO:0000256" key="1">
    <source>
        <dbReference type="ARBA" id="ARBA00022801"/>
    </source>
</evidence>
<reference evidence="4 5" key="1">
    <citation type="submission" date="2016-11" db="EMBL/GenBank/DDBJ databases">
        <authorList>
            <person name="Jaros S."/>
            <person name="Januszkiewicz K."/>
            <person name="Wedrychowicz H."/>
        </authorList>
    </citation>
    <scope>NUCLEOTIDE SEQUENCE [LARGE SCALE GENOMIC DNA]</scope>
    <source>
        <strain evidence="4 5">DSM 15480</strain>
    </source>
</reference>
<dbReference type="GO" id="GO:0005829">
    <property type="term" value="C:cytosol"/>
    <property type="evidence" value="ECO:0007669"/>
    <property type="project" value="TreeGrafter"/>
</dbReference>
<dbReference type="Proteomes" id="UP000184301">
    <property type="component" value="Unassembled WGS sequence"/>
</dbReference>